<organism evidence="3 4">
    <name type="scientific">Galerina marginata (strain CBS 339.88)</name>
    <dbReference type="NCBI Taxonomy" id="685588"/>
    <lineage>
        <taxon>Eukaryota</taxon>
        <taxon>Fungi</taxon>
        <taxon>Dikarya</taxon>
        <taxon>Basidiomycota</taxon>
        <taxon>Agaricomycotina</taxon>
        <taxon>Agaricomycetes</taxon>
        <taxon>Agaricomycetidae</taxon>
        <taxon>Agaricales</taxon>
        <taxon>Agaricineae</taxon>
        <taxon>Strophariaceae</taxon>
        <taxon>Galerina</taxon>
    </lineage>
</organism>
<evidence type="ECO:0000259" key="2">
    <source>
        <dbReference type="Pfam" id="PF24883"/>
    </source>
</evidence>
<dbReference type="SUPFAM" id="SSF52540">
    <property type="entry name" value="P-loop containing nucleoside triphosphate hydrolases"/>
    <property type="match status" value="1"/>
</dbReference>
<keyword evidence="1" id="KW-0677">Repeat</keyword>
<dbReference type="OrthoDB" id="5967843at2759"/>
<dbReference type="InterPro" id="IPR056884">
    <property type="entry name" value="NPHP3-like_N"/>
</dbReference>
<evidence type="ECO:0000256" key="1">
    <source>
        <dbReference type="ARBA" id="ARBA00022737"/>
    </source>
</evidence>
<dbReference type="HOGENOM" id="CLU_000288_6_10_1"/>
<gene>
    <name evidence="3" type="ORF">GALMADRAFT_24372</name>
</gene>
<evidence type="ECO:0000313" key="3">
    <source>
        <dbReference type="EMBL" id="KDR81210.1"/>
    </source>
</evidence>
<sequence length="278" mass="31242">GALHNSEERFDPPKCHPNTRLAVLKRVMDWILRQDVVTRDAIIMWLYGPAGAGKSSIAQTIAEMCYSYGYLLASFFFSKNDHRRSTAQPLVATIAYQLALNLPGRVREHITSTTEHNPLIFSSSLEAQLAALVIEPVKLLAESGFFDDPYSPRLIIIDGLDECDNAQERGNVLQAIFQSIRRQSLPLVFLIVSRPEVDIFSYFNSPSAASIWTGLALDDSYYPSADIRLFLHEKLGEIKQTHRLANFMPPSWPSNDTVETIVERSSGQFIYASTVVKF</sequence>
<name>A0A067TDB1_GALM3</name>
<dbReference type="Gene3D" id="3.40.50.300">
    <property type="entry name" value="P-loop containing nucleotide triphosphate hydrolases"/>
    <property type="match status" value="1"/>
</dbReference>
<keyword evidence="4" id="KW-1185">Reference proteome</keyword>
<accession>A0A067TDB1</accession>
<evidence type="ECO:0000313" key="4">
    <source>
        <dbReference type="Proteomes" id="UP000027222"/>
    </source>
</evidence>
<dbReference type="PANTHER" id="PTHR10039">
    <property type="entry name" value="AMELOGENIN"/>
    <property type="match status" value="1"/>
</dbReference>
<feature type="domain" description="Nephrocystin 3-like N-terminal" evidence="2">
    <location>
        <begin position="39"/>
        <end position="194"/>
    </location>
</feature>
<dbReference type="InterPro" id="IPR027417">
    <property type="entry name" value="P-loop_NTPase"/>
</dbReference>
<reference evidence="4" key="1">
    <citation type="journal article" date="2014" name="Proc. Natl. Acad. Sci. U.S.A.">
        <title>Extensive sampling of basidiomycete genomes demonstrates inadequacy of the white-rot/brown-rot paradigm for wood decay fungi.</title>
        <authorList>
            <person name="Riley R."/>
            <person name="Salamov A.A."/>
            <person name="Brown D.W."/>
            <person name="Nagy L.G."/>
            <person name="Floudas D."/>
            <person name="Held B.W."/>
            <person name="Levasseur A."/>
            <person name="Lombard V."/>
            <person name="Morin E."/>
            <person name="Otillar R."/>
            <person name="Lindquist E.A."/>
            <person name="Sun H."/>
            <person name="LaButti K.M."/>
            <person name="Schmutz J."/>
            <person name="Jabbour D."/>
            <person name="Luo H."/>
            <person name="Baker S.E."/>
            <person name="Pisabarro A.G."/>
            <person name="Walton J.D."/>
            <person name="Blanchette R.A."/>
            <person name="Henrissat B."/>
            <person name="Martin F."/>
            <person name="Cullen D."/>
            <person name="Hibbett D.S."/>
            <person name="Grigoriev I.V."/>
        </authorList>
    </citation>
    <scope>NUCLEOTIDE SEQUENCE [LARGE SCALE GENOMIC DNA]</scope>
    <source>
        <strain evidence="4">CBS 339.88</strain>
    </source>
</reference>
<dbReference type="Proteomes" id="UP000027222">
    <property type="component" value="Unassembled WGS sequence"/>
</dbReference>
<feature type="non-terminal residue" evidence="3">
    <location>
        <position position="278"/>
    </location>
</feature>
<dbReference type="AlphaFoldDB" id="A0A067TDB1"/>
<feature type="non-terminal residue" evidence="3">
    <location>
        <position position="1"/>
    </location>
</feature>
<dbReference type="Pfam" id="PF24883">
    <property type="entry name" value="NPHP3_N"/>
    <property type="match status" value="1"/>
</dbReference>
<dbReference type="PANTHER" id="PTHR10039:SF14">
    <property type="entry name" value="NACHT DOMAIN-CONTAINING PROTEIN"/>
    <property type="match status" value="1"/>
</dbReference>
<protein>
    <recommendedName>
        <fullName evidence="2">Nephrocystin 3-like N-terminal domain-containing protein</fullName>
    </recommendedName>
</protein>
<dbReference type="EMBL" id="KL142371">
    <property type="protein sequence ID" value="KDR81210.1"/>
    <property type="molecule type" value="Genomic_DNA"/>
</dbReference>
<proteinExistence type="predicted"/>